<reference evidence="6 7" key="1">
    <citation type="submission" date="2023-08" db="EMBL/GenBank/DDBJ databases">
        <title>New molecular markers tilS and rpoB for phylogenetic and monitoring studies of the genus Thiothrix biodiversity.</title>
        <authorList>
            <person name="Ravin N.V."/>
            <person name="Smolyakov D."/>
            <person name="Markov N.D."/>
            <person name="Beletsky A.V."/>
            <person name="Mardanov A.V."/>
            <person name="Rudenko T.S."/>
            <person name="Grabovich M.Y."/>
        </authorList>
    </citation>
    <scope>NUCLEOTIDE SEQUENCE [LARGE SCALE GENOMIC DNA]</scope>
    <source>
        <strain evidence="6 7">MK1</strain>
    </source>
</reference>
<evidence type="ECO:0000259" key="5">
    <source>
        <dbReference type="Pfam" id="PF17210"/>
    </source>
</evidence>
<name>A0ABY9MUS6_9GAMM</name>
<dbReference type="SUPFAM" id="SSF117074">
    <property type="entry name" value="Hypothetical protein PA1324"/>
    <property type="match status" value="2"/>
</dbReference>
<comment type="subcellular location">
    <subcellularLocation>
        <location evidence="1">Secreted</location>
    </subcellularLocation>
</comment>
<dbReference type="InterPro" id="IPR033764">
    <property type="entry name" value="Sdr_B"/>
</dbReference>
<dbReference type="InterPro" id="IPR047589">
    <property type="entry name" value="DUF11_rpt"/>
</dbReference>
<evidence type="ECO:0000313" key="6">
    <source>
        <dbReference type="EMBL" id="WML91531.1"/>
    </source>
</evidence>
<protein>
    <submittedName>
        <fullName evidence="6">SdrD B-like domain-containing protein</fullName>
    </submittedName>
</protein>
<evidence type="ECO:0000256" key="2">
    <source>
        <dbReference type="ARBA" id="ARBA00022525"/>
    </source>
</evidence>
<accession>A0ABY9MUS6</accession>
<dbReference type="InterPro" id="IPR001434">
    <property type="entry name" value="OmcB-like_DUF11"/>
</dbReference>
<dbReference type="RefSeq" id="WP_028490237.1">
    <property type="nucleotide sequence ID" value="NZ_CP133218.1"/>
</dbReference>
<proteinExistence type="predicted"/>
<dbReference type="NCBIfam" id="TIGR01451">
    <property type="entry name" value="B_ant_repeat"/>
    <property type="match status" value="1"/>
</dbReference>
<evidence type="ECO:0000256" key="1">
    <source>
        <dbReference type="ARBA" id="ARBA00004613"/>
    </source>
</evidence>
<keyword evidence="3" id="KW-0732">Signal</keyword>
<dbReference type="EMBL" id="CP133218">
    <property type="protein sequence ID" value="WML91531.1"/>
    <property type="molecule type" value="Genomic_DNA"/>
</dbReference>
<organism evidence="6 7">
    <name type="scientific">Thiothrix lacustris</name>
    <dbReference type="NCBI Taxonomy" id="525917"/>
    <lineage>
        <taxon>Bacteria</taxon>
        <taxon>Pseudomonadati</taxon>
        <taxon>Pseudomonadota</taxon>
        <taxon>Gammaproteobacteria</taxon>
        <taxon>Thiotrichales</taxon>
        <taxon>Thiotrichaceae</taxon>
        <taxon>Thiothrix</taxon>
    </lineage>
</organism>
<dbReference type="Proteomes" id="UP001236657">
    <property type="component" value="Chromosome"/>
</dbReference>
<dbReference type="InterPro" id="IPR013783">
    <property type="entry name" value="Ig-like_fold"/>
</dbReference>
<evidence type="ECO:0000313" key="7">
    <source>
        <dbReference type="Proteomes" id="UP001236657"/>
    </source>
</evidence>
<keyword evidence="7" id="KW-1185">Reference proteome</keyword>
<dbReference type="Pfam" id="PF17210">
    <property type="entry name" value="SdrD_B"/>
    <property type="match status" value="1"/>
</dbReference>
<dbReference type="Gene3D" id="2.60.40.10">
    <property type="entry name" value="Immunoglobulins"/>
    <property type="match status" value="2"/>
</dbReference>
<dbReference type="Pfam" id="PF01345">
    <property type="entry name" value="DUF11"/>
    <property type="match status" value="1"/>
</dbReference>
<gene>
    <name evidence="6" type="ORF">RCF98_04035</name>
</gene>
<feature type="domain" description="DUF11" evidence="4">
    <location>
        <begin position="770"/>
        <end position="854"/>
    </location>
</feature>
<evidence type="ECO:0000256" key="3">
    <source>
        <dbReference type="ARBA" id="ARBA00022729"/>
    </source>
</evidence>
<evidence type="ECO:0000259" key="4">
    <source>
        <dbReference type="Pfam" id="PF01345"/>
    </source>
</evidence>
<sequence>MGQKMYKKSSIWRYGQVGVGVILLSSPAVYADISGKVFRDFNANGALDVGANFNEVGMAGITVKAFDAVSASPIATATSGSDGSYNLSGLNAATHYRLEFSWADTWLKPGTSGGSSVQFADDGAVDVNLAVNNAEDYCEANPLVVIPRLDAGSGVGNTHPALFSFPYDSTGGQLTGDGKENNTSNIHATIDELGSVYGVGWQRDKRRIFISSYLHRNIGFADGPGYVYAFDFTGSPTTYSAKFDLQGVTPANGGAAIDLGSVTRSTVSGAISAGATGDTQLSDNPTQPQRDLDGYANVSKVSFGDAEVSEDNKTLWLVNLKQRALISVDISGASLPGAVNQYPILSQSGVPTCSGGEFRPFALTFHDGKGYLGGVCDASSSQSKQDLQGKVLAFDPQNVTAGFVAVLNIPLDTDRGFADSADSSADNYYNWNPWIDTWSVPPLVKINTYDHVYPNPLLSDLQFLPNGSLVIGFRDRWGDMMTKGYKAISGNTQIATSFSWGDMMMACNVNGTLHLEGDNTDLYCPGKFEFVSNNWQYFSDYSGDSNPEGTSGALAYLPGSTDIITTMLDPQPPTNNGVYHAEYALTHGIHKNNINTGAQTDWHQLLDQDYTNTHKSNSLGDIELLCSEAPIQVGNRVWLDADSDGIQDAGEAGLDGVKVDLICGTEKASMTTANGGQYLFSNASGGNATFMAAGANCHIEVDNTQTLLKDYSLTTANADAVIDNNAVTDLRDSDAVDNAGKADITFTVAGAGENNHTLDIGYKVAPVNTDLKLEKISDKSDAKRGDTVVYTLTLTNESDVDATGVKVEDNLPTGMTLSTTTAPVASKGAFVAGVWDVGTLQAKSVATLSLTVTID</sequence>
<feature type="domain" description="SD-repeat containing protein B" evidence="5">
    <location>
        <begin position="632"/>
        <end position="762"/>
    </location>
</feature>
<keyword evidence="2" id="KW-0964">Secreted</keyword>